<evidence type="ECO:0000256" key="2">
    <source>
        <dbReference type="ARBA" id="ARBA00005543"/>
    </source>
</evidence>
<sequence>MHPIQTRILAQAPLSSRTFFRSICFTCRGEPIQYQQLFEYTNGRFLVNETSQKARRYANFDVDALCSLASFLPSVSSPISNIDKMEGGFNKVMLMTAENGKEIVAKMPFPRIVLMDVVPVSNVIAWSSDSSSPIGSEYILMEKAGGRQLKFGLIRNLARLEGQLAFSESPSYNKFVYATFRPSTFRRIHHRTNLTDLGLAFAGRGLAHIQTSTLVPRGPHFGSKDEHTRILDAAMGIIPKLAEHPIMKPYSRPTLWHGDRHLSNIYICDRDPMNIVSIIDWQFLSVMPSFMQAQWPSFLDPPKNYETGIVKPELPPSFHEMDPDEQAFAVTERDQALLSKCYPEPPSVHKLEVSQYMDWHGLKLYTQELLHSDDDGWIPPQLDFDKVQERHAELYQLYLEGLTSELSEEEAETNWVYVDKG</sequence>
<comment type="subcellular location">
    <subcellularLocation>
        <location evidence="1">Mitochondrion</location>
    </subcellularLocation>
</comment>
<keyword evidence="5" id="KW-0496">Mitochondrion</keyword>
<gene>
    <name evidence="7" type="ORF">BDV36DRAFT_307971</name>
</gene>
<name>A0ABQ6WQ58_9EURO</name>
<comment type="similarity">
    <text evidence="2">Belongs to the AIM9 family.</text>
</comment>
<organism evidence="7 8">
    <name type="scientific">Aspergillus pseudocaelatus</name>
    <dbReference type="NCBI Taxonomy" id="1825620"/>
    <lineage>
        <taxon>Eukaryota</taxon>
        <taxon>Fungi</taxon>
        <taxon>Dikarya</taxon>
        <taxon>Ascomycota</taxon>
        <taxon>Pezizomycotina</taxon>
        <taxon>Eurotiomycetes</taxon>
        <taxon>Eurotiomycetidae</taxon>
        <taxon>Eurotiales</taxon>
        <taxon>Aspergillaceae</taxon>
        <taxon>Aspergillus</taxon>
        <taxon>Aspergillus subgen. Circumdati</taxon>
    </lineage>
</organism>
<dbReference type="InterPro" id="IPR011009">
    <property type="entry name" value="Kinase-like_dom_sf"/>
</dbReference>
<dbReference type="Proteomes" id="UP000325395">
    <property type="component" value="Unassembled WGS sequence"/>
</dbReference>
<evidence type="ECO:0000313" key="8">
    <source>
        <dbReference type="Proteomes" id="UP000325395"/>
    </source>
</evidence>
<evidence type="ECO:0000256" key="5">
    <source>
        <dbReference type="ARBA" id="ARBA00023128"/>
    </source>
</evidence>
<dbReference type="PANTHER" id="PTHR36091:SF1">
    <property type="entry name" value="ALTERED INHERITANCE OF MITOCHONDRIA PROTEIN 9, MITOCHONDRIAL"/>
    <property type="match status" value="1"/>
</dbReference>
<proteinExistence type="inferred from homology"/>
<reference evidence="7 8" key="1">
    <citation type="submission" date="2019-04" db="EMBL/GenBank/DDBJ databases">
        <authorList>
            <consortium name="DOE Joint Genome Institute"/>
            <person name="Mondo S."/>
            <person name="Kjaerbolling I."/>
            <person name="Vesth T."/>
            <person name="Frisvad J.C."/>
            <person name="Nybo J.L."/>
            <person name="Theobald S."/>
            <person name="Kildgaard S."/>
            <person name="Isbrandt T."/>
            <person name="Kuo A."/>
            <person name="Sato A."/>
            <person name="Lyhne E.K."/>
            <person name="Kogle M.E."/>
            <person name="Wiebenga A."/>
            <person name="Kun R.S."/>
            <person name="Lubbers R.J."/>
            <person name="Makela M.R."/>
            <person name="Barry K."/>
            <person name="Chovatia M."/>
            <person name="Clum A."/>
            <person name="Daum C."/>
            <person name="Haridas S."/>
            <person name="He G."/>
            <person name="LaButti K."/>
            <person name="Lipzen A."/>
            <person name="Riley R."/>
            <person name="Salamov A."/>
            <person name="Simmons B.A."/>
            <person name="Magnuson J.K."/>
            <person name="Henrissat B."/>
            <person name="Mortensen U.H."/>
            <person name="Larsen T.O."/>
            <person name="Devries R.P."/>
            <person name="Grigoriev I.V."/>
            <person name="Machida M."/>
            <person name="Baker S.E."/>
            <person name="Andersen M.R."/>
            <person name="Cantor M.N."/>
            <person name="Hua S.X."/>
        </authorList>
    </citation>
    <scope>NUCLEOTIDE SEQUENCE [LARGE SCALE GENOMIC DNA]</scope>
    <source>
        <strain evidence="7 8">CBS 117616</strain>
    </source>
</reference>
<accession>A0ABQ6WQ58</accession>
<evidence type="ECO:0000256" key="4">
    <source>
        <dbReference type="ARBA" id="ARBA00022946"/>
    </source>
</evidence>
<evidence type="ECO:0000256" key="3">
    <source>
        <dbReference type="ARBA" id="ARBA00016197"/>
    </source>
</evidence>
<dbReference type="PANTHER" id="PTHR36091">
    <property type="entry name" value="ALTERED INHERITANCE OF MITOCHONDRIA PROTEIN 9, MITOCHONDRIAL"/>
    <property type="match status" value="1"/>
</dbReference>
<keyword evidence="8" id="KW-1185">Reference proteome</keyword>
<evidence type="ECO:0000256" key="1">
    <source>
        <dbReference type="ARBA" id="ARBA00004173"/>
    </source>
</evidence>
<dbReference type="SUPFAM" id="SSF56112">
    <property type="entry name" value="Protein kinase-like (PK-like)"/>
    <property type="match status" value="1"/>
</dbReference>
<evidence type="ECO:0000313" key="7">
    <source>
        <dbReference type="EMBL" id="KAE8419257.1"/>
    </source>
</evidence>
<dbReference type="InterPro" id="IPR051035">
    <property type="entry name" value="Mito_inheritance_9"/>
</dbReference>
<dbReference type="EMBL" id="ML735718">
    <property type="protein sequence ID" value="KAE8419257.1"/>
    <property type="molecule type" value="Genomic_DNA"/>
</dbReference>
<keyword evidence="4" id="KW-0809">Transit peptide</keyword>
<protein>
    <recommendedName>
        <fullName evidence="3">Altered inheritance of mitochondria protein 9, mitochondrial</fullName>
    </recommendedName>
    <alternativeName>
        <fullName evidence="6">Found in mitochondrial proteome protein 29</fullName>
    </alternativeName>
</protein>
<evidence type="ECO:0000256" key="6">
    <source>
        <dbReference type="ARBA" id="ARBA00031849"/>
    </source>
</evidence>